<proteinExistence type="predicted"/>
<dbReference type="Pfam" id="PF10263">
    <property type="entry name" value="SprT-like"/>
    <property type="match status" value="1"/>
</dbReference>
<dbReference type="GeneID" id="69985062"/>
<reference evidence="3" key="1">
    <citation type="submission" date="2019-08" db="EMBL/GenBank/DDBJ databases">
        <authorList>
            <person name="Ishikawa M."/>
            <person name="Suzuki T."/>
            <person name="Matsutani M."/>
        </authorList>
    </citation>
    <scope>NUCLEOTIDE SEQUENCE</scope>
    <source>
        <strain evidence="3">7C1</strain>
        <strain evidence="2">8C4</strain>
    </source>
</reference>
<dbReference type="Proteomes" id="UP000886597">
    <property type="component" value="Unassembled WGS sequence"/>
</dbReference>
<comment type="caution">
    <text evidence="3">The sequence shown here is derived from an EMBL/GenBank/DDBJ whole genome shotgun (WGS) entry which is preliminary data.</text>
</comment>
<evidence type="ECO:0000313" key="4">
    <source>
        <dbReference type="Proteomes" id="UP000886597"/>
    </source>
</evidence>
<evidence type="ECO:0000313" key="3">
    <source>
        <dbReference type="EMBL" id="GEQ54139.1"/>
    </source>
</evidence>
<dbReference type="GO" id="GO:0006950">
    <property type="term" value="P:response to stress"/>
    <property type="evidence" value="ECO:0007669"/>
    <property type="project" value="UniProtKB-ARBA"/>
</dbReference>
<gene>
    <name evidence="3" type="primary">sprT</name>
    <name evidence="2" type="ORF">TK11N_09310</name>
    <name evidence="3" type="ORF">TK2N_09830</name>
</gene>
<name>A0AAN4RKD7_9ENTE</name>
<keyword evidence="5" id="KW-1185">Reference proteome</keyword>
<dbReference type="NCBIfam" id="NF003339">
    <property type="entry name" value="PRK04351.1"/>
    <property type="match status" value="1"/>
</dbReference>
<evidence type="ECO:0000313" key="5">
    <source>
        <dbReference type="Proteomes" id="UP000886607"/>
    </source>
</evidence>
<dbReference type="InterPro" id="IPR006640">
    <property type="entry name" value="SprT-like_domain"/>
</dbReference>
<protein>
    <submittedName>
        <fullName evidence="3">SprT family metallopeptidase</fullName>
    </submittedName>
</protein>
<organism evidence="3 4">
    <name type="scientific">Tetragenococcus koreensis</name>
    <dbReference type="NCBI Taxonomy" id="290335"/>
    <lineage>
        <taxon>Bacteria</taxon>
        <taxon>Bacillati</taxon>
        <taxon>Bacillota</taxon>
        <taxon>Bacilli</taxon>
        <taxon>Lactobacillales</taxon>
        <taxon>Enterococcaceae</taxon>
        <taxon>Tetragenococcus</taxon>
    </lineage>
</organism>
<feature type="domain" description="SprT-like" evidence="1">
    <location>
        <begin position="4"/>
        <end position="144"/>
    </location>
</feature>
<dbReference type="Proteomes" id="UP000886607">
    <property type="component" value="Unassembled WGS sequence"/>
</dbReference>
<dbReference type="EMBL" id="BKBO01000011">
    <property type="protein sequence ID" value="GEQ49079.1"/>
    <property type="molecule type" value="Genomic_DNA"/>
</dbReference>
<evidence type="ECO:0000259" key="1">
    <source>
        <dbReference type="SMART" id="SM00731"/>
    </source>
</evidence>
<dbReference type="AlphaFoldDB" id="A0AAN4RKD7"/>
<accession>A0AAN4RKD7</accession>
<dbReference type="RefSeq" id="WP_124005644.1">
    <property type="nucleotide sequence ID" value="NZ_BJYN01000020.1"/>
</dbReference>
<evidence type="ECO:0000313" key="2">
    <source>
        <dbReference type="EMBL" id="GEQ49079.1"/>
    </source>
</evidence>
<dbReference type="SMART" id="SM00731">
    <property type="entry name" value="SprT"/>
    <property type="match status" value="1"/>
</dbReference>
<reference evidence="3" key="2">
    <citation type="journal article" date="2020" name="Int. Dairy J.">
        <title>Lactic acid bacterial diversity in Brie cheese focusing on salt concentration and pH of isolation medium and characterisation of halophilic and alkaliphilic lactic acid bacterial isolates.</title>
        <authorList>
            <person name="Unno R."/>
            <person name="Matsutani M."/>
            <person name="Suzuki T."/>
            <person name="Kodama K."/>
            <person name="Matsushita H."/>
            <person name="Yamasato K."/>
            <person name="Koizumi Y."/>
            <person name="Ishikawa M."/>
        </authorList>
    </citation>
    <scope>NUCLEOTIDE SEQUENCE</scope>
    <source>
        <strain evidence="3">7C1</strain>
        <strain evidence="2">8C4</strain>
    </source>
</reference>
<sequence>MTEEELQQLVETTSWEFFGKPFVHQALFNTRLRTTGGRYHLKDHHLDFNPKMAVRNYETFVAIIKHELCHYHLHLENKGYRHKDTDFKELLTKTGGLRYAPDVQVKRRFHVYKCQHCQMSITRQKRMNTQRFVCGKCGGKLLYERTYTENKANES</sequence>
<dbReference type="EMBL" id="BKBQ01000012">
    <property type="protein sequence ID" value="GEQ54139.1"/>
    <property type="molecule type" value="Genomic_DNA"/>
</dbReference>
<dbReference type="KEGG" id="tkr:C7K43_03815"/>